<feature type="domain" description="DUF1540" evidence="1">
    <location>
        <begin position="5"/>
        <end position="42"/>
    </location>
</feature>
<dbReference type="Proteomes" id="UP000719942">
    <property type="component" value="Unassembled WGS sequence"/>
</dbReference>
<reference evidence="2 3" key="1">
    <citation type="submission" date="2021-03" db="EMBL/GenBank/DDBJ databases">
        <title>Caproiciproducens sp. nov. isolated from feces of cow.</title>
        <authorList>
            <person name="Choi J.-Y."/>
        </authorList>
    </citation>
    <scope>NUCLEOTIDE SEQUENCE [LARGE SCALE GENOMIC DNA]</scope>
    <source>
        <strain evidence="2 3">AGMB10547</strain>
    </source>
</reference>
<dbReference type="InterPro" id="IPR011437">
    <property type="entry name" value="DUF1540"/>
</dbReference>
<dbReference type="Pfam" id="PF07561">
    <property type="entry name" value="DUF1540"/>
    <property type="match status" value="2"/>
</dbReference>
<dbReference type="RefSeq" id="WP_219964081.1">
    <property type="nucleotide sequence ID" value="NZ_JAGFNZ010000001.1"/>
</dbReference>
<comment type="caution">
    <text evidence="2">The sequence shown here is derived from an EMBL/GenBank/DDBJ whole genome shotgun (WGS) entry which is preliminary data.</text>
</comment>
<protein>
    <submittedName>
        <fullName evidence="2">DUF1540 domain-containing protein</fullName>
    </submittedName>
</protein>
<evidence type="ECO:0000259" key="1">
    <source>
        <dbReference type="Pfam" id="PF07561"/>
    </source>
</evidence>
<organism evidence="2 3">
    <name type="scientific">Caproiciproducens faecalis</name>
    <dbReference type="NCBI Taxonomy" id="2820301"/>
    <lineage>
        <taxon>Bacteria</taxon>
        <taxon>Bacillati</taxon>
        <taxon>Bacillota</taxon>
        <taxon>Clostridia</taxon>
        <taxon>Eubacteriales</taxon>
        <taxon>Acutalibacteraceae</taxon>
        <taxon>Caproiciproducens</taxon>
    </lineage>
</organism>
<proteinExistence type="predicted"/>
<evidence type="ECO:0000313" key="3">
    <source>
        <dbReference type="Proteomes" id="UP000719942"/>
    </source>
</evidence>
<evidence type="ECO:0000313" key="2">
    <source>
        <dbReference type="EMBL" id="MBW7571692.1"/>
    </source>
</evidence>
<keyword evidence="3" id="KW-1185">Reference proteome</keyword>
<feature type="domain" description="DUF1540" evidence="1">
    <location>
        <begin position="64"/>
        <end position="103"/>
    </location>
</feature>
<sequence>MPNLHCDVMTCANNRDNFCCRPEIQVSGRQAGSSEQTCCSSFLDATEGAQNSVGCSLPNTSLDIYCEAENCRFNSNERCGANEISVHCGSSAHSQSATECASFENK</sequence>
<name>A0ABS7DK77_9FIRM</name>
<dbReference type="EMBL" id="JAGFNZ010000001">
    <property type="protein sequence ID" value="MBW7571692.1"/>
    <property type="molecule type" value="Genomic_DNA"/>
</dbReference>
<gene>
    <name evidence="2" type="ORF">J5W02_02595</name>
</gene>
<accession>A0ABS7DK77</accession>